<sequence length="916" mass="103096">MKNISSFQSIFYLLSLYLLSIPMVMAQKGSKASLQASVVDSQTGTAIAFATVVLTERQLSLQTDINGQFTIEFNGQTSLSLQISSLGYMPKSIVIKPGEEHLVIALALQSIGLSEVVVSASYTNPLTSEAKVDQQALEYINPISVGDIFVLLPGGMVRPNTINTRELISSRQVGSDKSTSFGMGVTVDGVPMQNDGYRLQMAGITGSNANLTTNTGVDLRTLSTDHIQQVEINKGISSASQGNLSSGNIKITSKKGKSPLRTRVKFDPLNKFAYIGKGMLLSPKLGTLYAGLDYISSSNDLREVKSAYQRITGQLNYDNQFAFWGKSIDFNLRGSYVSSFKNRKDDEVIRLKGENYKTSYTRYGLSANVVANIHSPIVDEVTFKASVDYTSDLLEHYKKVENVSVQISPSALEAGEHEASYLPQQYYTFYAFENKPMNAYTSLSANKFLQLSEYLSMRVLVGTNLTYTKNKGAGVIVDPTRPPYPSSTFTRPRSNASIPALIHQAAYAETKLRYVVNTHEWNASLGVRTTSMYNLPKDYLLASKLLIEPRLQLAYTHSKTLADQALLINSFRIGFGIENKLPSIDFLYPDKVYQDFVAFNGYFTEEHNRYVLINTHVLDPLNSNVRENKNKKIELGWDMKYKKLSLSITAFKEQMNGGVEYFSIYEPVAYTAYKLKDSSIDHKPTKDDLDPYQKRDFTINSTPVNSAKVVKKGIEYRLFLSKVEAIASDIEINGAYYHTLYTSGVPVMHRPAITNDNNLYPYVGYYDGFDKQYNQRFNTNVWINTHLPVWKLIFSNFVQITWLDTYRLGDNVSKYPSRIMDLDGNTREITPQEIEGNPAFSALMRSFSSAMYNKERLPISMLWNVKLTKEFNKHVKLSFFANNLLQLSPSYKTKFQRTQRRALAPFFGSELIVNLF</sequence>
<evidence type="ECO:0000256" key="4">
    <source>
        <dbReference type="ARBA" id="ARBA00022692"/>
    </source>
</evidence>
<dbReference type="PANTHER" id="PTHR30069:SF29">
    <property type="entry name" value="HEMOGLOBIN AND HEMOGLOBIN-HAPTOGLOBIN-BINDING PROTEIN 1-RELATED"/>
    <property type="match status" value="1"/>
</dbReference>
<evidence type="ECO:0000256" key="2">
    <source>
        <dbReference type="ARBA" id="ARBA00022448"/>
    </source>
</evidence>
<dbReference type="InterPro" id="IPR012910">
    <property type="entry name" value="Plug_dom"/>
</dbReference>
<dbReference type="SUPFAM" id="SSF56935">
    <property type="entry name" value="Porins"/>
    <property type="match status" value="1"/>
</dbReference>
<evidence type="ECO:0000313" key="9">
    <source>
        <dbReference type="EMBL" id="MTH30287.1"/>
    </source>
</evidence>
<dbReference type="InterPro" id="IPR036942">
    <property type="entry name" value="Beta-barrel_TonB_sf"/>
</dbReference>
<dbReference type="InterPro" id="IPR039426">
    <property type="entry name" value="TonB-dep_rcpt-like"/>
</dbReference>
<dbReference type="InterPro" id="IPR037066">
    <property type="entry name" value="Plug_dom_sf"/>
</dbReference>
<dbReference type="PANTHER" id="PTHR30069">
    <property type="entry name" value="TONB-DEPENDENT OUTER MEMBRANE RECEPTOR"/>
    <property type="match status" value="1"/>
</dbReference>
<dbReference type="GO" id="GO:0044718">
    <property type="term" value="P:siderophore transmembrane transport"/>
    <property type="evidence" value="ECO:0007669"/>
    <property type="project" value="TreeGrafter"/>
</dbReference>
<keyword evidence="6" id="KW-0472">Membrane</keyword>
<keyword evidence="7" id="KW-0998">Cell outer membrane</keyword>
<dbReference type="Proteomes" id="UP000488936">
    <property type="component" value="Unassembled WGS sequence"/>
</dbReference>
<name>A0A7K1GN31_9FLAO</name>
<dbReference type="Gene3D" id="2.60.40.1120">
    <property type="entry name" value="Carboxypeptidase-like, regulatory domain"/>
    <property type="match status" value="1"/>
</dbReference>
<keyword evidence="2" id="KW-0813">Transport</keyword>
<accession>A0A7K1GN31</accession>
<dbReference type="SUPFAM" id="SSF49464">
    <property type="entry name" value="Carboxypeptidase regulatory domain-like"/>
    <property type="match status" value="1"/>
</dbReference>
<evidence type="ECO:0000256" key="5">
    <source>
        <dbReference type="ARBA" id="ARBA00022729"/>
    </source>
</evidence>
<keyword evidence="5" id="KW-0732">Signal</keyword>
<organism evidence="9 10">
    <name type="scientific">Myroides pelagicus</name>
    <dbReference type="NCBI Taxonomy" id="270914"/>
    <lineage>
        <taxon>Bacteria</taxon>
        <taxon>Pseudomonadati</taxon>
        <taxon>Bacteroidota</taxon>
        <taxon>Flavobacteriia</taxon>
        <taxon>Flavobacteriales</taxon>
        <taxon>Flavobacteriaceae</taxon>
        <taxon>Myroides</taxon>
    </lineage>
</organism>
<evidence type="ECO:0000256" key="7">
    <source>
        <dbReference type="ARBA" id="ARBA00023237"/>
    </source>
</evidence>
<evidence type="ECO:0000259" key="8">
    <source>
        <dbReference type="Pfam" id="PF07715"/>
    </source>
</evidence>
<keyword evidence="3" id="KW-1134">Transmembrane beta strand</keyword>
<dbReference type="GO" id="GO:0009279">
    <property type="term" value="C:cell outer membrane"/>
    <property type="evidence" value="ECO:0007669"/>
    <property type="project" value="UniProtKB-SubCell"/>
</dbReference>
<evidence type="ECO:0000256" key="3">
    <source>
        <dbReference type="ARBA" id="ARBA00022452"/>
    </source>
</evidence>
<proteinExistence type="predicted"/>
<dbReference type="Gene3D" id="2.40.170.20">
    <property type="entry name" value="TonB-dependent receptor, beta-barrel domain"/>
    <property type="match status" value="1"/>
</dbReference>
<dbReference type="AlphaFoldDB" id="A0A7K1GN31"/>
<dbReference type="Pfam" id="PF13715">
    <property type="entry name" value="CarbopepD_reg_2"/>
    <property type="match status" value="1"/>
</dbReference>
<dbReference type="Gene3D" id="2.170.130.10">
    <property type="entry name" value="TonB-dependent receptor, plug domain"/>
    <property type="match status" value="1"/>
</dbReference>
<dbReference type="EMBL" id="WMJY01000022">
    <property type="protein sequence ID" value="MTH30287.1"/>
    <property type="molecule type" value="Genomic_DNA"/>
</dbReference>
<evidence type="ECO:0000256" key="1">
    <source>
        <dbReference type="ARBA" id="ARBA00004571"/>
    </source>
</evidence>
<comment type="caution">
    <text evidence="9">The sequence shown here is derived from an EMBL/GenBank/DDBJ whole genome shotgun (WGS) entry which is preliminary data.</text>
</comment>
<keyword evidence="10" id="KW-1185">Reference proteome</keyword>
<protein>
    <submittedName>
        <fullName evidence="9">TonB-dependent receptor plug domain-containing protein</fullName>
    </submittedName>
</protein>
<dbReference type="Pfam" id="PF07715">
    <property type="entry name" value="Plug"/>
    <property type="match status" value="1"/>
</dbReference>
<dbReference type="InterPro" id="IPR008969">
    <property type="entry name" value="CarboxyPept-like_regulatory"/>
</dbReference>
<evidence type="ECO:0000256" key="6">
    <source>
        <dbReference type="ARBA" id="ARBA00023136"/>
    </source>
</evidence>
<keyword evidence="4" id="KW-0812">Transmembrane</keyword>
<keyword evidence="9" id="KW-0675">Receptor</keyword>
<evidence type="ECO:0000313" key="10">
    <source>
        <dbReference type="Proteomes" id="UP000488936"/>
    </source>
</evidence>
<dbReference type="GO" id="GO:0015344">
    <property type="term" value="F:siderophore uptake transmembrane transporter activity"/>
    <property type="evidence" value="ECO:0007669"/>
    <property type="project" value="TreeGrafter"/>
</dbReference>
<reference evidence="9 10" key="1">
    <citation type="journal article" date="2006" name="Int. J. Syst. Evol. Microbiol.">
        <title>Myroides pelagicus sp. nov., isolated from seawater in Thailand.</title>
        <authorList>
            <person name="Yoon J."/>
            <person name="Maneerat S."/>
            <person name="Kawai F."/>
            <person name="Yokota A."/>
        </authorList>
    </citation>
    <scope>NUCLEOTIDE SEQUENCE [LARGE SCALE GENOMIC DNA]</scope>
    <source>
        <strain evidence="9 10">SM1T</strain>
    </source>
</reference>
<feature type="domain" description="TonB-dependent receptor plug" evidence="8">
    <location>
        <begin position="130"/>
        <end position="246"/>
    </location>
</feature>
<gene>
    <name evidence="9" type="ORF">GJV77_10300</name>
</gene>
<dbReference type="OrthoDB" id="1151166at2"/>
<comment type="subcellular location">
    <subcellularLocation>
        <location evidence="1">Cell outer membrane</location>
        <topology evidence="1">Multi-pass membrane protein</topology>
    </subcellularLocation>
</comment>